<proteinExistence type="predicted"/>
<dbReference type="AlphaFoldDB" id="A0A151K1F4"/>
<gene>
    <name evidence="3" type="ORF">ALC62_00003</name>
</gene>
<protein>
    <recommendedName>
        <fullName evidence="2">Complementary sex determination N-terminal domain-containing protein</fullName>
    </recommendedName>
</protein>
<dbReference type="InterPro" id="IPR022063">
    <property type="entry name" value="Sex_determin_N"/>
</dbReference>
<feature type="domain" description="Complementary sex determination N-terminal" evidence="2">
    <location>
        <begin position="2"/>
        <end position="58"/>
    </location>
</feature>
<evidence type="ECO:0000259" key="2">
    <source>
        <dbReference type="Pfam" id="PF12278"/>
    </source>
</evidence>
<comment type="caution">
    <text evidence="3">The sequence shown here is derived from an EMBL/GenBank/DDBJ whole genome shotgun (WGS) entry which is preliminary data.</text>
</comment>
<reference evidence="3 4" key="1">
    <citation type="submission" date="2016-03" db="EMBL/GenBank/DDBJ databases">
        <title>Cyphomyrmex costatus WGS genome.</title>
        <authorList>
            <person name="Nygaard S."/>
            <person name="Hu H."/>
            <person name="Boomsma J."/>
            <person name="Zhang G."/>
        </authorList>
    </citation>
    <scope>NUCLEOTIDE SEQUENCE [LARGE SCALE GENOMIC DNA]</scope>
    <source>
        <strain evidence="3">MS0001</strain>
        <tissue evidence="3">Whole body</tissue>
    </source>
</reference>
<organism evidence="3 4">
    <name type="scientific">Cyphomyrmex costatus</name>
    <dbReference type="NCBI Taxonomy" id="456900"/>
    <lineage>
        <taxon>Eukaryota</taxon>
        <taxon>Metazoa</taxon>
        <taxon>Ecdysozoa</taxon>
        <taxon>Arthropoda</taxon>
        <taxon>Hexapoda</taxon>
        <taxon>Insecta</taxon>
        <taxon>Pterygota</taxon>
        <taxon>Neoptera</taxon>
        <taxon>Endopterygota</taxon>
        <taxon>Hymenoptera</taxon>
        <taxon>Apocrita</taxon>
        <taxon>Aculeata</taxon>
        <taxon>Formicoidea</taxon>
        <taxon>Formicidae</taxon>
        <taxon>Myrmicinae</taxon>
        <taxon>Cyphomyrmex</taxon>
    </lineage>
</organism>
<accession>A0A151K1F4</accession>
<dbReference type="Proteomes" id="UP000078542">
    <property type="component" value="Unassembled WGS sequence"/>
</dbReference>
<sequence length="65" mass="7288">GSSSGTVPLFRDPQNAQTDTSELHRITVEIHRNIPVKGSVTELQRDILNPEDVIIKRRDGKLLIL</sequence>
<feature type="non-terminal residue" evidence="3">
    <location>
        <position position="1"/>
    </location>
</feature>
<evidence type="ECO:0000313" key="4">
    <source>
        <dbReference type="Proteomes" id="UP000078542"/>
    </source>
</evidence>
<dbReference type="Pfam" id="PF12278">
    <property type="entry name" value="SDP_N"/>
    <property type="match status" value="1"/>
</dbReference>
<evidence type="ECO:0000256" key="1">
    <source>
        <dbReference type="SAM" id="MobiDB-lite"/>
    </source>
</evidence>
<evidence type="ECO:0000313" key="3">
    <source>
        <dbReference type="EMBL" id="KYN49976.1"/>
    </source>
</evidence>
<name>A0A151K1F4_9HYME</name>
<feature type="region of interest" description="Disordered" evidence="1">
    <location>
        <begin position="1"/>
        <end position="20"/>
    </location>
</feature>
<dbReference type="EMBL" id="LKEX01002587">
    <property type="protein sequence ID" value="KYN49976.1"/>
    <property type="molecule type" value="Genomic_DNA"/>
</dbReference>
<keyword evidence="4" id="KW-1185">Reference proteome</keyword>